<dbReference type="Proteomes" id="UP000761534">
    <property type="component" value="Unassembled WGS sequence"/>
</dbReference>
<comment type="caution">
    <text evidence="2">The sequence shown here is derived from an EMBL/GenBank/DDBJ whole genome shotgun (WGS) entry which is preliminary data.</text>
</comment>
<name>A0A642V322_9ASCO</name>
<feature type="region of interest" description="Disordered" evidence="1">
    <location>
        <begin position="160"/>
        <end position="181"/>
    </location>
</feature>
<organism evidence="2 3">
    <name type="scientific">Trichomonascus ciferrii</name>
    <dbReference type="NCBI Taxonomy" id="44093"/>
    <lineage>
        <taxon>Eukaryota</taxon>
        <taxon>Fungi</taxon>
        <taxon>Dikarya</taxon>
        <taxon>Ascomycota</taxon>
        <taxon>Saccharomycotina</taxon>
        <taxon>Dipodascomycetes</taxon>
        <taxon>Dipodascales</taxon>
        <taxon>Trichomonascaceae</taxon>
        <taxon>Trichomonascus</taxon>
        <taxon>Trichomonascus ciferrii complex</taxon>
    </lineage>
</organism>
<sequence length="275" mass="31689">MVGKLEEDDGRSVAARLVRQDEIQEKGYCLFPRPQRRRIRLTEVYEPLEDVLVEKSVKGRKRWALARVEDGQYHMKVYCMLSGDKLKNYQGWETFEIQAMIGGCYIVSNEMVNELKRYWKRSSVAELESMAVPEAKTNCSSLVLKIDRFNVIGLPPTPTGKRTLVPGGPSMTPVTPSKRKLDEEYKSPVKQMNRMVSKVRFTRQEFLPRTSASLAIGLFEPKPAPQELKIVTKPQPTAIKKIPLENEDEEGELRNRSCFLSSRHQIHSLWDQFCR</sequence>
<evidence type="ECO:0000256" key="1">
    <source>
        <dbReference type="SAM" id="MobiDB-lite"/>
    </source>
</evidence>
<reference evidence="2" key="1">
    <citation type="journal article" date="2019" name="G3 (Bethesda)">
        <title>Genome Assemblies of Two Rare Opportunistic Yeast Pathogens: Diutina rugosa (syn. Candida rugosa) and Trichomonascus ciferrii (syn. Candida ciferrii).</title>
        <authorList>
            <person name="Mixao V."/>
            <person name="Saus E."/>
            <person name="Hansen A.P."/>
            <person name="Lass-Florl C."/>
            <person name="Gabaldon T."/>
        </authorList>
    </citation>
    <scope>NUCLEOTIDE SEQUENCE</scope>
    <source>
        <strain evidence="2">CBS 4856</strain>
    </source>
</reference>
<dbReference type="VEuPathDB" id="FungiDB:TRICI_003761"/>
<keyword evidence="3" id="KW-1185">Reference proteome</keyword>
<proteinExistence type="predicted"/>
<evidence type="ECO:0000313" key="2">
    <source>
        <dbReference type="EMBL" id="KAA8911603.1"/>
    </source>
</evidence>
<accession>A0A642V322</accession>
<dbReference type="AlphaFoldDB" id="A0A642V322"/>
<protein>
    <submittedName>
        <fullName evidence="2">Uncharacterized protein</fullName>
    </submittedName>
</protein>
<dbReference type="EMBL" id="SWFS01000277">
    <property type="protein sequence ID" value="KAA8911603.1"/>
    <property type="molecule type" value="Genomic_DNA"/>
</dbReference>
<evidence type="ECO:0000313" key="3">
    <source>
        <dbReference type="Proteomes" id="UP000761534"/>
    </source>
</evidence>
<gene>
    <name evidence="2" type="ORF">TRICI_003761</name>
</gene>